<feature type="domain" description="Transmembrane protein family 132 fourth" evidence="7">
    <location>
        <begin position="59"/>
        <end position="156"/>
    </location>
</feature>
<dbReference type="Pfam" id="PF16070">
    <property type="entry name" value="Ig_TMEM132_4th"/>
    <property type="match status" value="1"/>
</dbReference>
<evidence type="ECO:0000256" key="3">
    <source>
        <dbReference type="ARBA" id="ARBA00022692"/>
    </source>
</evidence>
<dbReference type="PANTHER" id="PTHR13388:SF9">
    <property type="entry name" value="TRANSMEMBRANE PROTEIN 132A"/>
    <property type="match status" value="1"/>
</dbReference>
<sequence length="254" mass="27751">RVADSAAFLHLDLAVENGTGGLAPARPLTWQVEYPGQDPEAQKDKLVWEIQVSERDVRALVPLVQELEILNTAPLTGVPRTVPVKLVAVEAGGGVTELTEPPGCESADKQVLQVSDACDAVFVGGKESRGARGARVDFWSRRLHASLRFTIWAPLLPLRVQLGDTALEQVRGWRLPGSPESAPADVEEPGEEAERRARGCRPQYQRTALRVLAHFVAHPLDGGRHLAYLPSPDWLLDVTHLVAGWTRVQDPRVA</sequence>
<evidence type="ECO:0000256" key="1">
    <source>
        <dbReference type="ARBA" id="ARBA00004479"/>
    </source>
</evidence>
<dbReference type="GO" id="GO:0016020">
    <property type="term" value="C:membrane"/>
    <property type="evidence" value="ECO:0007669"/>
    <property type="project" value="UniProtKB-SubCell"/>
</dbReference>
<dbReference type="InterPro" id="IPR055421">
    <property type="entry name" value="TMEM132_3rd"/>
</dbReference>
<dbReference type="InterPro" id="IPR055423">
    <property type="entry name" value="Ig_TMEM132_5th"/>
</dbReference>
<dbReference type="GO" id="GO:0005783">
    <property type="term" value="C:endoplasmic reticulum"/>
    <property type="evidence" value="ECO:0007669"/>
    <property type="project" value="TreeGrafter"/>
</dbReference>
<evidence type="ECO:0000256" key="5">
    <source>
        <dbReference type="ARBA" id="ARBA00023136"/>
    </source>
</evidence>
<evidence type="ECO:0000256" key="6">
    <source>
        <dbReference type="SAM" id="MobiDB-lite"/>
    </source>
</evidence>
<reference evidence="10 11" key="1">
    <citation type="submission" date="2019-09" db="EMBL/GenBank/DDBJ databases">
        <title>Bird 10,000 Genomes (B10K) Project - Family phase.</title>
        <authorList>
            <person name="Zhang G."/>
        </authorList>
    </citation>
    <scope>NUCLEOTIDE SEQUENCE [LARGE SCALE GENOMIC DNA]</scope>
    <source>
        <strain evidence="10">B10K-CU-031-11</strain>
        <tissue evidence="10">Muscle</tissue>
    </source>
</reference>
<comment type="similarity">
    <text evidence="2">Belongs to the TMEM132 family.</text>
</comment>
<accession>A0A7K8UKX5</accession>
<comment type="subcellular location">
    <subcellularLocation>
        <location evidence="1">Membrane</location>
        <topology evidence="1">Single-pass type I membrane protein</topology>
    </subcellularLocation>
</comment>
<feature type="domain" description="Transmembrane protein TMEM132 fifth" evidence="9">
    <location>
        <begin position="159"/>
        <end position="254"/>
    </location>
</feature>
<keyword evidence="3" id="KW-0812">Transmembrane</keyword>
<evidence type="ECO:0000313" key="10">
    <source>
        <dbReference type="EMBL" id="NXF54172.1"/>
    </source>
</evidence>
<feature type="domain" description="Transmembrane protein TMEM132 cohesin-like" evidence="8">
    <location>
        <begin position="5"/>
        <end position="57"/>
    </location>
</feature>
<evidence type="ECO:0000256" key="2">
    <source>
        <dbReference type="ARBA" id="ARBA00006166"/>
    </source>
</evidence>
<evidence type="ECO:0000256" key="4">
    <source>
        <dbReference type="ARBA" id="ARBA00022989"/>
    </source>
</evidence>
<dbReference type="Pfam" id="PF23486">
    <property type="entry name" value="Ig_TMEM132_5th"/>
    <property type="match status" value="1"/>
</dbReference>
<dbReference type="Pfam" id="PF23039">
    <property type="entry name" value="TMEM132_3rd"/>
    <property type="match status" value="1"/>
</dbReference>
<evidence type="ECO:0000259" key="9">
    <source>
        <dbReference type="Pfam" id="PF23486"/>
    </source>
</evidence>
<feature type="non-terminal residue" evidence="10">
    <location>
        <position position="1"/>
    </location>
</feature>
<evidence type="ECO:0000313" key="11">
    <source>
        <dbReference type="Proteomes" id="UP000569728"/>
    </source>
</evidence>
<evidence type="ECO:0000259" key="8">
    <source>
        <dbReference type="Pfam" id="PF23039"/>
    </source>
</evidence>
<gene>
    <name evidence="10" type="primary">Tmem132a</name>
    <name evidence="10" type="ORF">OCEOCE_R10764</name>
</gene>
<comment type="caution">
    <text evidence="10">The sequence shown here is derived from an EMBL/GenBank/DDBJ whole genome shotgun (WGS) entry which is preliminary data.</text>
</comment>
<dbReference type="InterPro" id="IPR026307">
    <property type="entry name" value="TMEM132"/>
</dbReference>
<keyword evidence="11" id="KW-1185">Reference proteome</keyword>
<dbReference type="OrthoDB" id="10026202at2759"/>
<protein>
    <submittedName>
        <fullName evidence="10">T132A protein</fullName>
    </submittedName>
</protein>
<organism evidence="10 11">
    <name type="scientific">Oceanites oceanicus</name>
    <name type="common">Wilson's storm petrel</name>
    <name type="synonym">Procellaria oceanica</name>
    <dbReference type="NCBI Taxonomy" id="79653"/>
    <lineage>
        <taxon>Eukaryota</taxon>
        <taxon>Metazoa</taxon>
        <taxon>Chordata</taxon>
        <taxon>Craniata</taxon>
        <taxon>Vertebrata</taxon>
        <taxon>Euteleostomi</taxon>
        <taxon>Archelosauria</taxon>
        <taxon>Archosauria</taxon>
        <taxon>Dinosauria</taxon>
        <taxon>Saurischia</taxon>
        <taxon>Theropoda</taxon>
        <taxon>Coelurosauria</taxon>
        <taxon>Aves</taxon>
        <taxon>Neognathae</taxon>
        <taxon>Neoaves</taxon>
        <taxon>Aequornithes</taxon>
        <taxon>Procellariiformes</taxon>
        <taxon>Hydrobatidae</taxon>
        <taxon>Oceanites</taxon>
    </lineage>
</organism>
<dbReference type="AlphaFoldDB" id="A0A7K8UKX5"/>
<keyword evidence="5" id="KW-0472">Membrane</keyword>
<name>A0A7K8UKX5_OCEOC</name>
<evidence type="ECO:0000259" key="7">
    <source>
        <dbReference type="Pfam" id="PF16070"/>
    </source>
</evidence>
<dbReference type="EMBL" id="VWZA01002914">
    <property type="protein sequence ID" value="NXF54172.1"/>
    <property type="molecule type" value="Genomic_DNA"/>
</dbReference>
<dbReference type="Proteomes" id="UP000569728">
    <property type="component" value="Unassembled WGS sequence"/>
</dbReference>
<feature type="region of interest" description="Disordered" evidence="6">
    <location>
        <begin position="174"/>
        <end position="199"/>
    </location>
</feature>
<keyword evidence="4" id="KW-1133">Transmembrane helix</keyword>
<proteinExistence type="inferred from homology"/>
<feature type="non-terminal residue" evidence="10">
    <location>
        <position position="254"/>
    </location>
</feature>
<dbReference type="PANTHER" id="PTHR13388">
    <property type="entry name" value="DETONATOR, ISOFORM E"/>
    <property type="match status" value="1"/>
</dbReference>
<dbReference type="InterPro" id="IPR031437">
    <property type="entry name" value="Ig_TMEM132_4th"/>
</dbReference>